<evidence type="ECO:0000259" key="13">
    <source>
        <dbReference type="Pfam" id="PF26253"/>
    </source>
</evidence>
<dbReference type="Pfam" id="PF26250">
    <property type="entry name" value="RRM_RdRP1_2"/>
    <property type="match status" value="1"/>
</dbReference>
<feature type="domain" description="RDR1/2-like RRM" evidence="11">
    <location>
        <begin position="4"/>
        <end position="81"/>
    </location>
</feature>
<feature type="domain" description="RDRP core" evidence="9">
    <location>
        <begin position="368"/>
        <end position="942"/>
    </location>
</feature>
<dbReference type="InterPro" id="IPR058751">
    <property type="entry name" value="RDRP_helical"/>
</dbReference>
<accession>A0A6J1B0X0</accession>
<keyword evidence="3 8" id="KW-0808">Transferase</keyword>
<evidence type="ECO:0000256" key="5">
    <source>
        <dbReference type="ARBA" id="ARBA00022884"/>
    </source>
</evidence>
<reference evidence="15" key="1">
    <citation type="submission" date="2025-08" db="UniProtKB">
        <authorList>
            <consortium name="RefSeq"/>
        </authorList>
    </citation>
    <scope>IDENTIFICATION</scope>
    <source>
        <tissue evidence="15">Leaf</tissue>
    </source>
</reference>
<keyword evidence="6 8" id="KW-0943">RNA-mediated gene silencing</keyword>
<dbReference type="GeneID" id="110423116"/>
<feature type="domain" description="RDRP helical" evidence="12">
    <location>
        <begin position="266"/>
        <end position="342"/>
    </location>
</feature>
<dbReference type="GO" id="GO:0030422">
    <property type="term" value="P:siRNA processing"/>
    <property type="evidence" value="ECO:0007669"/>
    <property type="project" value="TreeGrafter"/>
</dbReference>
<dbReference type="Pfam" id="PF05183">
    <property type="entry name" value="RdRP"/>
    <property type="match status" value="1"/>
</dbReference>
<dbReference type="AlphaFoldDB" id="A0A6J1B0X0"/>
<dbReference type="PANTHER" id="PTHR23079:SF1">
    <property type="entry name" value="RNA-DEPENDENT RNA POLYMERASE 1"/>
    <property type="match status" value="1"/>
</dbReference>
<proteinExistence type="inferred from homology"/>
<evidence type="ECO:0000259" key="11">
    <source>
        <dbReference type="Pfam" id="PF26250"/>
    </source>
</evidence>
<evidence type="ECO:0000313" key="15">
    <source>
        <dbReference type="RefSeq" id="XP_021292925.1"/>
    </source>
</evidence>
<keyword evidence="2 8" id="KW-0696">RNA-directed RNA polymerase</keyword>
<dbReference type="InterPro" id="IPR007855">
    <property type="entry name" value="RDRP"/>
</dbReference>
<comment type="similarity">
    <text evidence="1 8">Belongs to the RdRP family.</text>
</comment>
<dbReference type="GO" id="GO:0031380">
    <property type="term" value="C:nuclear RNA-directed RNA polymerase complex"/>
    <property type="evidence" value="ECO:0007669"/>
    <property type="project" value="TreeGrafter"/>
</dbReference>
<dbReference type="CDD" id="cd00590">
    <property type="entry name" value="RRM_SF"/>
    <property type="match status" value="1"/>
</dbReference>
<dbReference type="GO" id="GO:0003723">
    <property type="term" value="F:RNA binding"/>
    <property type="evidence" value="ECO:0007669"/>
    <property type="project" value="UniProtKB-KW"/>
</dbReference>
<evidence type="ECO:0000256" key="7">
    <source>
        <dbReference type="ARBA" id="ARBA00048744"/>
    </source>
</evidence>
<evidence type="ECO:0000256" key="4">
    <source>
        <dbReference type="ARBA" id="ARBA00022695"/>
    </source>
</evidence>
<organism evidence="14 15">
    <name type="scientific">Herrania umbratica</name>
    <dbReference type="NCBI Taxonomy" id="108875"/>
    <lineage>
        <taxon>Eukaryota</taxon>
        <taxon>Viridiplantae</taxon>
        <taxon>Streptophyta</taxon>
        <taxon>Embryophyta</taxon>
        <taxon>Tracheophyta</taxon>
        <taxon>Spermatophyta</taxon>
        <taxon>Magnoliopsida</taxon>
        <taxon>eudicotyledons</taxon>
        <taxon>Gunneridae</taxon>
        <taxon>Pentapetalae</taxon>
        <taxon>rosids</taxon>
        <taxon>malvids</taxon>
        <taxon>Malvales</taxon>
        <taxon>Malvaceae</taxon>
        <taxon>Byttnerioideae</taxon>
        <taxon>Herrania</taxon>
    </lineage>
</organism>
<evidence type="ECO:0000256" key="2">
    <source>
        <dbReference type="ARBA" id="ARBA00022484"/>
    </source>
</evidence>
<evidence type="ECO:0000256" key="6">
    <source>
        <dbReference type="ARBA" id="ARBA00023158"/>
    </source>
</evidence>
<dbReference type="Proteomes" id="UP000504621">
    <property type="component" value="Unplaced"/>
</dbReference>
<comment type="function">
    <text evidence="8">Probably involved in the RNA silencing pathway and required for the generation of small interfering RNAs (siRNAs).</text>
</comment>
<comment type="catalytic activity">
    <reaction evidence="7 8">
        <text>RNA(n) + a ribonucleoside 5'-triphosphate = RNA(n+1) + diphosphate</text>
        <dbReference type="Rhea" id="RHEA:21248"/>
        <dbReference type="Rhea" id="RHEA-COMP:14527"/>
        <dbReference type="Rhea" id="RHEA-COMP:17342"/>
        <dbReference type="ChEBI" id="CHEBI:33019"/>
        <dbReference type="ChEBI" id="CHEBI:61557"/>
        <dbReference type="ChEBI" id="CHEBI:140395"/>
        <dbReference type="EC" id="2.7.7.48"/>
    </reaction>
</comment>
<dbReference type="PANTHER" id="PTHR23079">
    <property type="entry name" value="RNA-DEPENDENT RNA POLYMERASE"/>
    <property type="match status" value="1"/>
</dbReference>
<protein>
    <recommendedName>
        <fullName evidence="8">RNA-dependent RNA polymerase</fullName>
        <ecNumber evidence="8">2.7.7.48</ecNumber>
    </recommendedName>
</protein>
<dbReference type="Pfam" id="PF26252">
    <property type="entry name" value="RdRP_helical"/>
    <property type="match status" value="1"/>
</dbReference>
<dbReference type="EC" id="2.7.7.48" evidence="8"/>
<keyword evidence="5 8" id="KW-0694">RNA-binding</keyword>
<evidence type="ECO:0000259" key="9">
    <source>
        <dbReference type="Pfam" id="PF05183"/>
    </source>
</evidence>
<feature type="domain" description="RDRP C-terminal head" evidence="13">
    <location>
        <begin position="963"/>
        <end position="1111"/>
    </location>
</feature>
<dbReference type="InterPro" id="IPR057590">
    <property type="entry name" value="PH_RDR1/2-like"/>
</dbReference>
<feature type="domain" description="RDR1/2-like PH-like" evidence="10">
    <location>
        <begin position="105"/>
        <end position="244"/>
    </location>
</feature>
<sequence>MGKTIKLFGFASGVSQREVTEFLEEYIGKGAIETVKVGQSRKEGSRAHAKVQFKTAEDADMVLAWTADQALWHNDSYLKAWTLKHNIIPTPKPQFNLNSIDNLMLHFGCQVSRQKFSVLWKKDTVSLKYGSKLDRLYFLLSYNSTDYKLELFDDSVWQIVLHYPLDQTKKFLIIQLLGAPRIYEKDLTIVNSSKEVGEDDDDQWIRDVDFTPGHCIGQTFALCLELPRGVKLPKFDESFYYRKVEDNFILENGCSFSCNPDLVPMITPPEGFDLPYGVLFKVNSLVQHGCLLPSTLDADFYQLVDPRRIDIVFIEHALEKLYSLKEYCYEPAKWLAEQYKKYRELERPLRPPILPSNDGLVAVRRVQVTPSKVYFCGPELNLSNRVLRNYIKDIDNFLRVSFVDEELGKMHSTDLSSSTSVTSDGKHNRIYDRILSILIKGIVIGDKKFEFLACSTSQLRENSIWMFASKPGLTAVDIRETMGHFHVIRNVAKYAARLGQSLSSSRETIEVSMNEIKIIPDIEVETGESKYCFSDGIGKISEKLAKEVALKCGLRTHTPSAFQIRYGGYKGVVAVDPTSSVKLSLRKSMQKYDADSTSLDVLSWSKRLPCYLNRQIIILMSTLGVKDSVFERKQTEVLNELDAILMDPERAREAMEWISHGELANCLRGMLMCGYPPDSEPFLSMMLQTIRASKLVDLRTKTRIFVPNGRTMMGCLDETGTLEYGQVFVQYSVFSRGQLSDDSLSTFKVDGRHVVEGKVAVAKNPCLHPGDLRVLKAVDAVVLHHMVDCIVFPQKGNRPHPNECSGSDLDGDLYFVCWDEDLIPPCQFPPMDYGSASSSSLDHDVTIEEVAEYFTNYIINDSLGIISNAHTVFADKEPTKALSEPCIELAKLSSIAVDFPKTGVPAKIPHRLRVHEYPDFMEKPDKFTYESESVIGQLYHEVKAMGTGVSGAKQFTKKVAEQSYDSDMEVDGFKAYVNDAFHYKSEYDNKLSSLMRYYGIKTEAEMISGCIIKMSKSFDRRRDLETVVLAVKSLKKEVKGWFNEKASHESKSNVRNLFAKASAWYHVTYHPSFWGCYNEGMDREHFISFPWCVYDKLLQIKENSSKKSLERKLNLGGLDSDQKTSLWDVCSFM</sequence>
<evidence type="ECO:0000256" key="3">
    <source>
        <dbReference type="ARBA" id="ARBA00022679"/>
    </source>
</evidence>
<dbReference type="InterPro" id="IPR058752">
    <property type="entry name" value="RDRP_C_head"/>
</dbReference>
<dbReference type="Pfam" id="PF26253">
    <property type="entry name" value="RdRP_head"/>
    <property type="match status" value="1"/>
</dbReference>
<evidence type="ECO:0000259" key="12">
    <source>
        <dbReference type="Pfam" id="PF26252"/>
    </source>
</evidence>
<dbReference type="OrthoDB" id="6513042at2759"/>
<dbReference type="Pfam" id="PF24823">
    <property type="entry name" value="PH_RDR2"/>
    <property type="match status" value="1"/>
</dbReference>
<evidence type="ECO:0000313" key="14">
    <source>
        <dbReference type="Proteomes" id="UP000504621"/>
    </source>
</evidence>
<keyword evidence="14" id="KW-1185">Reference proteome</keyword>
<dbReference type="GO" id="GO:0003968">
    <property type="term" value="F:RNA-directed RNA polymerase activity"/>
    <property type="evidence" value="ECO:0007669"/>
    <property type="project" value="UniProtKB-KW"/>
</dbReference>
<dbReference type="InterPro" id="IPR058763">
    <property type="entry name" value="RRM_RDR1/2-like"/>
</dbReference>
<dbReference type="RefSeq" id="XP_021292925.1">
    <property type="nucleotide sequence ID" value="XM_021437250.1"/>
</dbReference>
<dbReference type="InterPro" id="IPR057596">
    <property type="entry name" value="RDRP_core"/>
</dbReference>
<evidence type="ECO:0000256" key="8">
    <source>
        <dbReference type="RuleBase" id="RU363098"/>
    </source>
</evidence>
<evidence type="ECO:0000256" key="1">
    <source>
        <dbReference type="ARBA" id="ARBA00005762"/>
    </source>
</evidence>
<gene>
    <name evidence="15" type="primary">LOC110423116</name>
</gene>
<name>A0A6J1B0X0_9ROSI</name>
<keyword evidence="4 8" id="KW-0548">Nucleotidyltransferase</keyword>
<evidence type="ECO:0000259" key="10">
    <source>
        <dbReference type="Pfam" id="PF24823"/>
    </source>
</evidence>